<proteinExistence type="predicted"/>
<dbReference type="EMBL" id="BTRK01000004">
    <property type="protein sequence ID" value="GMR47090.1"/>
    <property type="molecule type" value="Genomic_DNA"/>
</dbReference>
<reference evidence="2" key="1">
    <citation type="submission" date="2022-10" db="EMBL/GenBank/DDBJ databases">
        <title>Genome assembly of Pristionchus species.</title>
        <authorList>
            <person name="Yoshida K."/>
            <person name="Sommer R.J."/>
        </authorList>
    </citation>
    <scope>NUCLEOTIDE SEQUENCE [LARGE SCALE GENOMIC DNA]</scope>
    <source>
        <strain evidence="2">RS5460</strain>
    </source>
</reference>
<gene>
    <name evidence="1" type="ORF">PMAYCL1PPCAC_17285</name>
</gene>
<sequence length="275" mass="30581">LIKMQFEPAFKGHSVPVIGNVLSSFPQKDGSVLVLTASYQYRIAPNGSAHCVKDSSICNALGVIDDEVYVAQKNGPTLSIMKVVFGEDGTYRKDVVQSFSKSDKPVLRNNCLHYFMQSKEKDDVTLAFPIKDHFEDVDGIPFLLPIGELAQMVAVHRNHLYEVRSVNVSKEIWRRASGSEQIEKIPMKTNVEIDRFFCLGGTVIVNDSIQLRVYEVEKFKYEKIIALPGEDLTALFITAISPDGGVLAYTKKVDLDVKAVKGLSFHTSRLPGRVA</sequence>
<evidence type="ECO:0000313" key="2">
    <source>
        <dbReference type="Proteomes" id="UP001328107"/>
    </source>
</evidence>
<name>A0AAN5CMB9_9BILA</name>
<dbReference type="AlphaFoldDB" id="A0AAN5CMB9"/>
<evidence type="ECO:0000313" key="1">
    <source>
        <dbReference type="EMBL" id="GMR47090.1"/>
    </source>
</evidence>
<accession>A0AAN5CMB9</accession>
<dbReference type="Proteomes" id="UP001328107">
    <property type="component" value="Unassembled WGS sequence"/>
</dbReference>
<organism evidence="1 2">
    <name type="scientific">Pristionchus mayeri</name>
    <dbReference type="NCBI Taxonomy" id="1317129"/>
    <lineage>
        <taxon>Eukaryota</taxon>
        <taxon>Metazoa</taxon>
        <taxon>Ecdysozoa</taxon>
        <taxon>Nematoda</taxon>
        <taxon>Chromadorea</taxon>
        <taxon>Rhabditida</taxon>
        <taxon>Rhabditina</taxon>
        <taxon>Diplogasteromorpha</taxon>
        <taxon>Diplogasteroidea</taxon>
        <taxon>Neodiplogasteridae</taxon>
        <taxon>Pristionchus</taxon>
    </lineage>
</organism>
<keyword evidence="2" id="KW-1185">Reference proteome</keyword>
<feature type="non-terminal residue" evidence="1">
    <location>
        <position position="275"/>
    </location>
</feature>
<comment type="caution">
    <text evidence="1">The sequence shown here is derived from an EMBL/GenBank/DDBJ whole genome shotgun (WGS) entry which is preliminary data.</text>
</comment>
<protein>
    <submittedName>
        <fullName evidence="1">Uncharacterized protein</fullName>
    </submittedName>
</protein>
<feature type="non-terminal residue" evidence="1">
    <location>
        <position position="1"/>
    </location>
</feature>